<dbReference type="OrthoDB" id="2919534at2759"/>
<keyword evidence="2" id="KW-1185">Reference proteome</keyword>
<gene>
    <name evidence="1" type="ORF">PAXRUDRAFT_42342</name>
</gene>
<name>A0A0D0C2W8_9AGAM</name>
<dbReference type="HOGENOM" id="CLU_097628_2_0_1"/>
<dbReference type="AlphaFoldDB" id="A0A0D0C2W8"/>
<dbReference type="InParanoid" id="A0A0D0C2W8"/>
<dbReference type="Proteomes" id="UP000054538">
    <property type="component" value="Unassembled WGS sequence"/>
</dbReference>
<reference evidence="1 2" key="1">
    <citation type="submission" date="2014-04" db="EMBL/GenBank/DDBJ databases">
        <authorList>
            <consortium name="DOE Joint Genome Institute"/>
            <person name="Kuo A."/>
            <person name="Kohler A."/>
            <person name="Jargeat P."/>
            <person name="Nagy L.G."/>
            <person name="Floudas D."/>
            <person name="Copeland A."/>
            <person name="Barry K.W."/>
            <person name="Cichocki N."/>
            <person name="Veneault-Fourrey C."/>
            <person name="LaButti K."/>
            <person name="Lindquist E.A."/>
            <person name="Lipzen A."/>
            <person name="Lundell T."/>
            <person name="Morin E."/>
            <person name="Murat C."/>
            <person name="Sun H."/>
            <person name="Tunlid A."/>
            <person name="Henrissat B."/>
            <person name="Grigoriev I.V."/>
            <person name="Hibbett D.S."/>
            <person name="Martin F."/>
            <person name="Nordberg H.P."/>
            <person name="Cantor M.N."/>
            <person name="Hua S.X."/>
        </authorList>
    </citation>
    <scope>NUCLEOTIDE SEQUENCE [LARGE SCALE GENOMIC DNA]</scope>
    <source>
        <strain evidence="1 2">Ve08.2h10</strain>
    </source>
</reference>
<evidence type="ECO:0000313" key="2">
    <source>
        <dbReference type="Proteomes" id="UP000054538"/>
    </source>
</evidence>
<evidence type="ECO:0000313" key="1">
    <source>
        <dbReference type="EMBL" id="KIK77462.1"/>
    </source>
</evidence>
<dbReference type="EMBL" id="KN826979">
    <property type="protein sequence ID" value="KIK77462.1"/>
    <property type="molecule type" value="Genomic_DNA"/>
</dbReference>
<reference evidence="2" key="2">
    <citation type="submission" date="2015-01" db="EMBL/GenBank/DDBJ databases">
        <title>Evolutionary Origins and Diversification of the Mycorrhizal Mutualists.</title>
        <authorList>
            <consortium name="DOE Joint Genome Institute"/>
            <consortium name="Mycorrhizal Genomics Consortium"/>
            <person name="Kohler A."/>
            <person name="Kuo A."/>
            <person name="Nagy L.G."/>
            <person name="Floudas D."/>
            <person name="Copeland A."/>
            <person name="Barry K.W."/>
            <person name="Cichocki N."/>
            <person name="Veneault-Fourrey C."/>
            <person name="LaButti K."/>
            <person name="Lindquist E.A."/>
            <person name="Lipzen A."/>
            <person name="Lundell T."/>
            <person name="Morin E."/>
            <person name="Murat C."/>
            <person name="Riley R."/>
            <person name="Ohm R."/>
            <person name="Sun H."/>
            <person name="Tunlid A."/>
            <person name="Henrissat B."/>
            <person name="Grigoriev I.V."/>
            <person name="Hibbett D.S."/>
            <person name="Martin F."/>
        </authorList>
    </citation>
    <scope>NUCLEOTIDE SEQUENCE [LARGE SCALE GENOMIC DNA]</scope>
    <source>
        <strain evidence="2">Ve08.2h10</strain>
    </source>
</reference>
<accession>A0A0D0C2W8</accession>
<feature type="non-terminal residue" evidence="1">
    <location>
        <position position="1"/>
    </location>
</feature>
<sequence>LCTADGHIKQSQEIWQGSIKWGKTMIQAQFEVFPSGGSWKMLLKQLQVVHNYKFDVI</sequence>
<organism evidence="1 2">
    <name type="scientific">Paxillus rubicundulus Ve08.2h10</name>
    <dbReference type="NCBI Taxonomy" id="930991"/>
    <lineage>
        <taxon>Eukaryota</taxon>
        <taxon>Fungi</taxon>
        <taxon>Dikarya</taxon>
        <taxon>Basidiomycota</taxon>
        <taxon>Agaricomycotina</taxon>
        <taxon>Agaricomycetes</taxon>
        <taxon>Agaricomycetidae</taxon>
        <taxon>Boletales</taxon>
        <taxon>Paxilineae</taxon>
        <taxon>Paxillaceae</taxon>
        <taxon>Paxillus</taxon>
    </lineage>
</organism>
<feature type="non-terminal residue" evidence="1">
    <location>
        <position position="57"/>
    </location>
</feature>
<protein>
    <submittedName>
        <fullName evidence="1">Uncharacterized protein</fullName>
    </submittedName>
</protein>
<proteinExistence type="predicted"/>